<dbReference type="GO" id="GO:0005840">
    <property type="term" value="C:ribosome"/>
    <property type="evidence" value="ECO:0007669"/>
    <property type="project" value="UniProtKB-KW"/>
</dbReference>
<keyword evidence="7" id="KW-0934">Plastid</keyword>
<organism evidence="7">
    <name type="scientific">Prototheca zopfii</name>
    <dbReference type="NCBI Taxonomy" id="3112"/>
    <lineage>
        <taxon>Eukaryota</taxon>
        <taxon>Viridiplantae</taxon>
        <taxon>Chlorophyta</taxon>
        <taxon>core chlorophytes</taxon>
        <taxon>Trebouxiophyceae</taxon>
        <taxon>Chlorellales</taxon>
        <taxon>Chlorellaceae</taxon>
        <taxon>Prototheca</taxon>
    </lineage>
</organism>
<evidence type="ECO:0000313" key="7">
    <source>
        <dbReference type="EMBL" id="AVM80995.1"/>
    </source>
</evidence>
<dbReference type="InterPro" id="IPR031309">
    <property type="entry name" value="Ribosomal_uL5_C"/>
</dbReference>
<evidence type="ECO:0000259" key="5">
    <source>
        <dbReference type="Pfam" id="PF00281"/>
    </source>
</evidence>
<dbReference type="InterPro" id="IPR002132">
    <property type="entry name" value="Ribosomal_uL5"/>
</dbReference>
<dbReference type="InterPro" id="IPR031310">
    <property type="entry name" value="Ribosomal_uL5_N"/>
</dbReference>
<dbReference type="PANTHER" id="PTHR11994">
    <property type="entry name" value="60S RIBOSOMAL PROTEIN L11-RELATED"/>
    <property type="match status" value="1"/>
</dbReference>
<evidence type="ECO:0000256" key="4">
    <source>
        <dbReference type="RuleBase" id="RU003930"/>
    </source>
</evidence>
<proteinExistence type="inferred from homology"/>
<evidence type="ECO:0000256" key="1">
    <source>
        <dbReference type="ARBA" id="ARBA00008553"/>
    </source>
</evidence>
<dbReference type="Gene3D" id="3.30.1440.10">
    <property type="match status" value="1"/>
</dbReference>
<dbReference type="GO" id="GO:0003735">
    <property type="term" value="F:structural constituent of ribosome"/>
    <property type="evidence" value="ECO:0007669"/>
    <property type="project" value="InterPro"/>
</dbReference>
<dbReference type="Pfam" id="PF00673">
    <property type="entry name" value="Ribosomal_L5_C"/>
    <property type="match status" value="1"/>
</dbReference>
<keyword evidence="3 4" id="KW-0687">Ribonucleoprotein</keyword>
<feature type="domain" description="Large ribosomal subunit protein uL5 N-terminal" evidence="5">
    <location>
        <begin position="11"/>
        <end position="61"/>
    </location>
</feature>
<protein>
    <submittedName>
        <fullName evidence="7">Ribosomal protein L5</fullName>
    </submittedName>
</protein>
<evidence type="ECO:0000256" key="3">
    <source>
        <dbReference type="ARBA" id="ARBA00023274"/>
    </source>
</evidence>
<sequence length="164" mass="19084">MTKFNKQKYSKITKIKIHCGIGSIKTSEDVITYFFEQLKIISGQTPKMIYAKRPIAGFHLREKMPLGFYVTLRKYKMISFFNRLVNIILPQDFSFEGIPKKKFDGRGNLNIGLKTFFAFRECDSIKFYKYSKIGFNISIITSCKTDNEALMYLNKLGLLTKDII</sequence>
<geneLocation type="plastid" evidence="7"/>
<feature type="domain" description="Large ribosomal subunit protein uL5 C-terminal" evidence="6">
    <location>
        <begin position="65"/>
        <end position="157"/>
    </location>
</feature>
<dbReference type="AlphaFoldDB" id="A0A2P1G7Q9"/>
<dbReference type="GO" id="GO:1990904">
    <property type="term" value="C:ribonucleoprotein complex"/>
    <property type="evidence" value="ECO:0007669"/>
    <property type="project" value="UniProtKB-KW"/>
</dbReference>
<evidence type="ECO:0000256" key="2">
    <source>
        <dbReference type="ARBA" id="ARBA00022980"/>
    </source>
</evidence>
<gene>
    <name evidence="7" type="primary">rpl5</name>
</gene>
<reference evidence="7" key="1">
    <citation type="journal article" date="2018" name="Sci. Rep.">
        <title>Genome sequencing of Prototheca zopfii genotypes 1 and 2 provides evidence of a severe reduction in organellar genomes.</title>
        <authorList>
            <person name="Severgnini M."/>
            <person name="Lazzari B."/>
            <person name="Capra E."/>
            <person name="Chessa S."/>
            <person name="Luini M."/>
            <person name="Bordoni R."/>
            <person name="Castiglioni B."/>
            <person name="Ricchi M."/>
            <person name="Cremonesi P."/>
        </authorList>
    </citation>
    <scope>NUCLEOTIDE SEQUENCE</scope>
    <source>
        <strain evidence="7">SAG 2021</strain>
    </source>
</reference>
<keyword evidence="2 4" id="KW-0689">Ribosomal protein</keyword>
<name>A0A2P1G7Q9_9CHLO</name>
<dbReference type="GO" id="GO:0006412">
    <property type="term" value="P:translation"/>
    <property type="evidence" value="ECO:0007669"/>
    <property type="project" value="InterPro"/>
</dbReference>
<evidence type="ECO:0000259" key="6">
    <source>
        <dbReference type="Pfam" id="PF00673"/>
    </source>
</evidence>
<dbReference type="EMBL" id="MF197536">
    <property type="protein sequence ID" value="AVM80995.1"/>
    <property type="molecule type" value="Genomic_DNA"/>
</dbReference>
<dbReference type="Pfam" id="PF00281">
    <property type="entry name" value="Ribosomal_L5"/>
    <property type="match status" value="1"/>
</dbReference>
<comment type="similarity">
    <text evidence="1 4">Belongs to the universal ribosomal protein uL5 family.</text>
</comment>
<dbReference type="InterPro" id="IPR022803">
    <property type="entry name" value="Ribosomal_uL5_dom_sf"/>
</dbReference>
<accession>A0A2P1G7Q9</accession>
<dbReference type="SUPFAM" id="SSF55282">
    <property type="entry name" value="RL5-like"/>
    <property type="match status" value="1"/>
</dbReference>
<dbReference type="PIRSF" id="PIRSF002161">
    <property type="entry name" value="Ribosomal_L5"/>
    <property type="match status" value="1"/>
</dbReference>